<dbReference type="GO" id="GO:0003677">
    <property type="term" value="F:DNA binding"/>
    <property type="evidence" value="ECO:0007669"/>
    <property type="project" value="UniProtKB-KW"/>
</dbReference>
<keyword evidence="1" id="KW-1133">Transmembrane helix</keyword>
<sequence length="296" mass="32426">MQCKDLYTNLASDMFSVPCSQVTPEMRRVAKSRAFAHAYMPKKQASGGTYTARVSGVTCDGKVRVDAVVDHVEPQRKVCKHRALGVAFGMPDIEVTPNPNPANFTKIEEHVLAMYNTGKDDKQRADEYEKLLLKVFPLVSKKAGPLSAKDFEIRLLDLHTTKLAVNRALRDAGIEMDGPLRSRVRKLADRNNEMGAELFGLKQGLTRLVEVGQRAGLYWDGAETQRLLTVAPTKAVCQLISKLTGVRYTFRASVAKAEAEAREQAKAAAKDTWQAATFAATIAGGVVGSVLTYLLV</sequence>
<evidence type="ECO:0000313" key="3">
    <source>
        <dbReference type="Proteomes" id="UP000595682"/>
    </source>
</evidence>
<evidence type="ECO:0000313" key="2">
    <source>
        <dbReference type="EMBL" id="QQL99187.1"/>
    </source>
</evidence>
<keyword evidence="1" id="KW-0472">Membrane</keyword>
<keyword evidence="3" id="KW-1185">Reference proteome</keyword>
<keyword evidence="1" id="KW-0812">Transmembrane</keyword>
<dbReference type="Proteomes" id="UP000595682">
    <property type="component" value="Segment"/>
</dbReference>
<protein>
    <submittedName>
        <fullName evidence="2">DNA-binding protein</fullName>
    </submittedName>
</protein>
<reference evidence="2 3" key="1">
    <citation type="submission" date="2020-12" db="EMBL/GenBank/DDBJ databases">
        <title>Novel Lytic Phages Protect Cells and Mice against Pseudomonas aeruginosa Infection.</title>
        <authorList>
            <person name="Chen F."/>
            <person name="Wu M."/>
            <person name="Wang Z."/>
        </authorList>
    </citation>
    <scope>NUCLEOTIDE SEQUENCE [LARGE SCALE GENOMIC DNA]</scope>
</reference>
<feature type="transmembrane region" description="Helical" evidence="1">
    <location>
        <begin position="273"/>
        <end position="295"/>
    </location>
</feature>
<name>A0A7T7G0J1_9CAUD</name>
<proteinExistence type="predicted"/>
<keyword evidence="2" id="KW-0238">DNA-binding</keyword>
<accession>A0A7T7G0J1</accession>
<evidence type="ECO:0000256" key="1">
    <source>
        <dbReference type="SAM" id="Phobius"/>
    </source>
</evidence>
<organism evidence="2 3">
    <name type="scientific">Pseudomonas phage HX1</name>
    <dbReference type="NCBI Taxonomy" id="2797114"/>
    <lineage>
        <taxon>Viruses</taxon>
        <taxon>Duplodnaviria</taxon>
        <taxon>Heunggongvirae</taxon>
        <taxon>Uroviricota</taxon>
        <taxon>Caudoviricetes</taxon>
        <taxon>Autographivirales</taxon>
        <taxon>Autoscriptoviridae</taxon>
        <taxon>Krylovirinae</taxon>
        <taxon>Phikmvvirus</taxon>
        <taxon>Phikmvvirus HX1</taxon>
    </lineage>
</organism>
<dbReference type="InterPro" id="IPR043502">
    <property type="entry name" value="DNA/RNA_pol_sf"/>
</dbReference>
<dbReference type="SUPFAM" id="SSF56672">
    <property type="entry name" value="DNA/RNA polymerases"/>
    <property type="match status" value="1"/>
</dbReference>
<dbReference type="EMBL" id="MW406976">
    <property type="protein sequence ID" value="QQL99187.1"/>
    <property type="molecule type" value="Genomic_DNA"/>
</dbReference>